<dbReference type="Gene3D" id="3.20.20.380">
    <property type="entry name" value="Copper homeostasis (CutC) domain"/>
    <property type="match status" value="1"/>
</dbReference>
<protein>
    <recommendedName>
        <fullName evidence="2">PF03932 family protein CutC</fullName>
    </recommendedName>
</protein>
<comment type="caution">
    <text evidence="2">Once thought to be involved in copper homeostasis, experiments in E.coli have shown this is not the case.</text>
</comment>
<gene>
    <name evidence="2" type="primary">cutC</name>
    <name evidence="3" type="ORF">IAC06_04780</name>
</gene>
<evidence type="ECO:0000313" key="4">
    <source>
        <dbReference type="Proteomes" id="UP000823661"/>
    </source>
</evidence>
<evidence type="ECO:0000313" key="3">
    <source>
        <dbReference type="EMBL" id="MBO8452181.1"/>
    </source>
</evidence>
<reference evidence="3" key="2">
    <citation type="journal article" date="2021" name="PeerJ">
        <title>Extensive microbial diversity within the chicken gut microbiome revealed by metagenomics and culture.</title>
        <authorList>
            <person name="Gilroy R."/>
            <person name="Ravi A."/>
            <person name="Getino M."/>
            <person name="Pursley I."/>
            <person name="Horton D.L."/>
            <person name="Alikhan N.F."/>
            <person name="Baker D."/>
            <person name="Gharbi K."/>
            <person name="Hall N."/>
            <person name="Watson M."/>
            <person name="Adriaenssens E.M."/>
            <person name="Foster-Nyarko E."/>
            <person name="Jarju S."/>
            <person name="Secka A."/>
            <person name="Antonio M."/>
            <person name="Oren A."/>
            <person name="Chaudhuri R.R."/>
            <person name="La Ragione R."/>
            <person name="Hildebrand F."/>
            <person name="Pallen M.J."/>
        </authorList>
    </citation>
    <scope>NUCLEOTIDE SEQUENCE</scope>
    <source>
        <strain evidence="3">B1-20833</strain>
    </source>
</reference>
<dbReference type="Proteomes" id="UP000823661">
    <property type="component" value="Unassembled WGS sequence"/>
</dbReference>
<comment type="similarity">
    <text evidence="1 2">Belongs to the CutC family.</text>
</comment>
<dbReference type="PANTHER" id="PTHR12598:SF0">
    <property type="entry name" value="COPPER HOMEOSTASIS PROTEIN CUTC HOMOLOG"/>
    <property type="match status" value="1"/>
</dbReference>
<dbReference type="AlphaFoldDB" id="A0A9D9EQ53"/>
<dbReference type="GO" id="GO:0005737">
    <property type="term" value="C:cytoplasm"/>
    <property type="evidence" value="ECO:0007669"/>
    <property type="project" value="UniProtKB-SubCell"/>
</dbReference>
<comment type="subcellular location">
    <subcellularLocation>
        <location evidence="2">Cytoplasm</location>
    </subcellularLocation>
</comment>
<keyword evidence="2" id="KW-0963">Cytoplasm</keyword>
<reference evidence="3" key="1">
    <citation type="submission" date="2020-10" db="EMBL/GenBank/DDBJ databases">
        <authorList>
            <person name="Gilroy R."/>
        </authorList>
    </citation>
    <scope>NUCLEOTIDE SEQUENCE</scope>
    <source>
        <strain evidence="3">B1-20833</strain>
    </source>
</reference>
<dbReference type="HAMAP" id="MF_00795">
    <property type="entry name" value="CutC"/>
    <property type="match status" value="1"/>
</dbReference>
<dbReference type="PANTHER" id="PTHR12598">
    <property type="entry name" value="COPPER HOMEOSTASIS PROTEIN CUTC"/>
    <property type="match status" value="1"/>
</dbReference>
<dbReference type="SUPFAM" id="SSF110395">
    <property type="entry name" value="CutC-like"/>
    <property type="match status" value="1"/>
</dbReference>
<dbReference type="InterPro" id="IPR036822">
    <property type="entry name" value="CutC-like_dom_sf"/>
</dbReference>
<proteinExistence type="inferred from homology"/>
<dbReference type="EMBL" id="JADIMI010000045">
    <property type="protein sequence ID" value="MBO8452181.1"/>
    <property type="molecule type" value="Genomic_DNA"/>
</dbReference>
<evidence type="ECO:0000256" key="2">
    <source>
        <dbReference type="HAMAP-Rule" id="MF_00795"/>
    </source>
</evidence>
<dbReference type="InterPro" id="IPR005627">
    <property type="entry name" value="CutC-like"/>
</dbReference>
<comment type="caution">
    <text evidence="3">The sequence shown here is derived from an EMBL/GenBank/DDBJ whole genome shotgun (WGS) entry which is preliminary data.</text>
</comment>
<accession>A0A9D9EQ53</accession>
<organism evidence="3 4">
    <name type="scientific">Candidatus Cryptobacteroides intestinavium</name>
    <dbReference type="NCBI Taxonomy" id="2840766"/>
    <lineage>
        <taxon>Bacteria</taxon>
        <taxon>Pseudomonadati</taxon>
        <taxon>Bacteroidota</taxon>
        <taxon>Bacteroidia</taxon>
        <taxon>Bacteroidales</taxon>
        <taxon>Candidatus Cryptobacteroides</taxon>
    </lineage>
</organism>
<dbReference type="Pfam" id="PF03932">
    <property type="entry name" value="CutC"/>
    <property type="match status" value="1"/>
</dbReference>
<evidence type="ECO:0000256" key="1">
    <source>
        <dbReference type="ARBA" id="ARBA00007768"/>
    </source>
</evidence>
<sequence length="227" mass="24284">MGRYRFIECCCTSVAEVNEAVAGGASRIELCENLETGGVTPSRDLIREVLSVCPLPVNVLIRPRGGDFVFSDNETSRMIEDIVFCRQAGAAGIVSGALLADGSVDTGTMHKLISAARPLSVTFHRAFDCCNDPYRAIEDIIALGCDRLLTSGLSASAFEGRELIRELVTIAGDRIVVMPGAGIRPSNIAYIDRATGAREFHGSAHSANGHTDRETVSQLVNDCPELL</sequence>
<dbReference type="GO" id="GO:0005507">
    <property type="term" value="F:copper ion binding"/>
    <property type="evidence" value="ECO:0007669"/>
    <property type="project" value="TreeGrafter"/>
</dbReference>
<name>A0A9D9EQ53_9BACT</name>